<sequence length="99" mass="10802">MDINLQELRLKAETAVAAYLDAAGEPASISLRNGFSIEIDHNESTPHELSVVVAKEHSGYVRSRFVGDEVKAAIYCEDETVLDPVQEISALSDDLRGDV</sequence>
<dbReference type="AlphaFoldDB" id="A0A1H4ZVF2"/>
<gene>
    <name evidence="1" type="ORF">SAMN05216178_6854</name>
</gene>
<dbReference type="Proteomes" id="UP000198982">
    <property type="component" value="Unassembled WGS sequence"/>
</dbReference>
<proteinExistence type="predicted"/>
<evidence type="ECO:0000313" key="2">
    <source>
        <dbReference type="Proteomes" id="UP000198982"/>
    </source>
</evidence>
<organism evidence="1 2">
    <name type="scientific">Pseudomonas saponiphila</name>
    <dbReference type="NCBI Taxonomy" id="556534"/>
    <lineage>
        <taxon>Bacteria</taxon>
        <taxon>Pseudomonadati</taxon>
        <taxon>Pseudomonadota</taxon>
        <taxon>Gammaproteobacteria</taxon>
        <taxon>Pseudomonadales</taxon>
        <taxon>Pseudomonadaceae</taxon>
        <taxon>Pseudomonas</taxon>
    </lineage>
</organism>
<accession>A0A1H4ZVF2</accession>
<dbReference type="RefSeq" id="WP_092320823.1">
    <property type="nucleotide sequence ID" value="NZ_FNTJ01000003.1"/>
</dbReference>
<name>A0A1H4ZVF2_9PSED</name>
<protein>
    <submittedName>
        <fullName evidence="1">Uncharacterized protein</fullName>
    </submittedName>
</protein>
<dbReference type="EMBL" id="FNTJ01000003">
    <property type="protein sequence ID" value="SED34079.1"/>
    <property type="molecule type" value="Genomic_DNA"/>
</dbReference>
<keyword evidence="2" id="KW-1185">Reference proteome</keyword>
<evidence type="ECO:0000313" key="1">
    <source>
        <dbReference type="EMBL" id="SED34079.1"/>
    </source>
</evidence>
<reference evidence="2" key="1">
    <citation type="submission" date="2016-10" db="EMBL/GenBank/DDBJ databases">
        <authorList>
            <person name="Varghese N."/>
            <person name="Submissions S."/>
        </authorList>
    </citation>
    <scope>NUCLEOTIDE SEQUENCE [LARGE SCALE GENOMIC DNA]</scope>
    <source>
        <strain evidence="2">DSM 9751</strain>
    </source>
</reference>